<dbReference type="KEGG" id="lak:106179950"/>
<accession>A0A1S3K9Q8</accession>
<evidence type="ECO:0000313" key="3">
    <source>
        <dbReference type="RefSeq" id="XP_013419232.1"/>
    </source>
</evidence>
<feature type="signal peptide" evidence="1">
    <location>
        <begin position="1"/>
        <end position="18"/>
    </location>
</feature>
<reference evidence="3" key="1">
    <citation type="submission" date="2025-08" db="UniProtKB">
        <authorList>
            <consortium name="RefSeq"/>
        </authorList>
    </citation>
    <scope>IDENTIFICATION</scope>
    <source>
        <tissue evidence="3">Gonads</tissue>
    </source>
</reference>
<dbReference type="RefSeq" id="XP_013419232.1">
    <property type="nucleotide sequence ID" value="XM_013563778.1"/>
</dbReference>
<dbReference type="InParanoid" id="A0A1S3K9Q8"/>
<sequence>MARYLIFLCMLVVSASLGLQIEDDVSLLKLFLRELMDSEKIISKKSGCNDEIIVKYAGCYRQVPKMKSTDCVSRVDHYIQFMHCIYMAKGSVSESCKAEMGQKEVAAMNVFNRNLQSHGCLRR</sequence>
<dbReference type="AlphaFoldDB" id="A0A1S3K9Q8"/>
<dbReference type="Proteomes" id="UP000085678">
    <property type="component" value="Unplaced"/>
</dbReference>
<proteinExistence type="predicted"/>
<feature type="chain" id="PRO_5010295489" evidence="1">
    <location>
        <begin position="19"/>
        <end position="123"/>
    </location>
</feature>
<organism evidence="2 3">
    <name type="scientific">Lingula anatina</name>
    <name type="common">Brachiopod</name>
    <name type="synonym">Lingula unguis</name>
    <dbReference type="NCBI Taxonomy" id="7574"/>
    <lineage>
        <taxon>Eukaryota</taxon>
        <taxon>Metazoa</taxon>
        <taxon>Spiralia</taxon>
        <taxon>Lophotrochozoa</taxon>
        <taxon>Brachiopoda</taxon>
        <taxon>Linguliformea</taxon>
        <taxon>Lingulata</taxon>
        <taxon>Lingulida</taxon>
        <taxon>Linguloidea</taxon>
        <taxon>Lingulidae</taxon>
        <taxon>Lingula</taxon>
    </lineage>
</organism>
<name>A0A1S3K9Q8_LINAN</name>
<keyword evidence="1" id="KW-0732">Signal</keyword>
<evidence type="ECO:0000256" key="1">
    <source>
        <dbReference type="SAM" id="SignalP"/>
    </source>
</evidence>
<keyword evidence="2" id="KW-1185">Reference proteome</keyword>
<gene>
    <name evidence="3" type="primary">LOC106179950</name>
</gene>
<protein>
    <submittedName>
        <fullName evidence="3">Uncharacterized protein LOC106179950</fullName>
    </submittedName>
</protein>
<evidence type="ECO:0000313" key="2">
    <source>
        <dbReference type="Proteomes" id="UP000085678"/>
    </source>
</evidence>
<dbReference type="GeneID" id="106179950"/>